<dbReference type="Pfam" id="PF05199">
    <property type="entry name" value="GMC_oxred_C"/>
    <property type="match status" value="1"/>
</dbReference>
<comment type="caution">
    <text evidence="11">The sequence shown here is derived from an EMBL/GenBank/DDBJ whole genome shotgun (WGS) entry which is preliminary data.</text>
</comment>
<keyword evidence="4 7" id="KW-0274">FAD</keyword>
<evidence type="ECO:0000256" key="3">
    <source>
        <dbReference type="ARBA" id="ARBA00022630"/>
    </source>
</evidence>
<feature type="active site" description="Proton donor" evidence="6">
    <location>
        <position position="537"/>
    </location>
</feature>
<dbReference type="PANTHER" id="PTHR11552:SF201">
    <property type="entry name" value="GLUCOSE-METHANOL-CHOLINE OXIDOREDUCTASE N-TERMINAL DOMAIN-CONTAINING PROTEIN"/>
    <property type="match status" value="1"/>
</dbReference>
<reference evidence="11" key="1">
    <citation type="submission" date="2023-07" db="EMBL/GenBank/DDBJ databases">
        <title>Black Yeasts Isolated from many extreme environments.</title>
        <authorList>
            <person name="Coleine C."/>
            <person name="Stajich J.E."/>
            <person name="Selbmann L."/>
        </authorList>
    </citation>
    <scope>NUCLEOTIDE SEQUENCE</scope>
    <source>
        <strain evidence="11">CCFEE 5485</strain>
    </source>
</reference>
<dbReference type="PROSITE" id="PS00624">
    <property type="entry name" value="GMC_OXRED_2"/>
    <property type="match status" value="1"/>
</dbReference>
<evidence type="ECO:0000256" key="8">
    <source>
        <dbReference type="RuleBase" id="RU003968"/>
    </source>
</evidence>
<dbReference type="Gene3D" id="3.50.50.60">
    <property type="entry name" value="FAD/NAD(P)-binding domain"/>
    <property type="match status" value="1"/>
</dbReference>
<dbReference type="InterPro" id="IPR012132">
    <property type="entry name" value="GMC_OxRdtase"/>
</dbReference>
<dbReference type="Pfam" id="PF00732">
    <property type="entry name" value="GMC_oxred_N"/>
    <property type="match status" value="1"/>
</dbReference>
<name>A0AAE0WF89_9PEZI</name>
<evidence type="ECO:0000256" key="4">
    <source>
        <dbReference type="ARBA" id="ARBA00022827"/>
    </source>
</evidence>
<comment type="cofactor">
    <cofactor evidence="1 7">
        <name>FAD</name>
        <dbReference type="ChEBI" id="CHEBI:57692"/>
    </cofactor>
</comment>
<dbReference type="InterPro" id="IPR007867">
    <property type="entry name" value="GMC_OxRtase_C"/>
</dbReference>
<accession>A0AAE0WF89</accession>
<feature type="active site" description="Proton acceptor" evidence="6">
    <location>
        <position position="582"/>
    </location>
</feature>
<evidence type="ECO:0000256" key="5">
    <source>
        <dbReference type="ARBA" id="ARBA00023002"/>
    </source>
</evidence>
<comment type="similarity">
    <text evidence="2 8">Belongs to the GMC oxidoreductase family.</text>
</comment>
<dbReference type="PANTHER" id="PTHR11552">
    <property type="entry name" value="GLUCOSE-METHANOL-CHOLINE GMC OXIDOREDUCTASE"/>
    <property type="match status" value="1"/>
</dbReference>
<evidence type="ECO:0000259" key="9">
    <source>
        <dbReference type="PROSITE" id="PS00623"/>
    </source>
</evidence>
<evidence type="ECO:0000259" key="10">
    <source>
        <dbReference type="PROSITE" id="PS00624"/>
    </source>
</evidence>
<organism evidence="11 12">
    <name type="scientific">Recurvomyces mirabilis</name>
    <dbReference type="NCBI Taxonomy" id="574656"/>
    <lineage>
        <taxon>Eukaryota</taxon>
        <taxon>Fungi</taxon>
        <taxon>Dikarya</taxon>
        <taxon>Ascomycota</taxon>
        <taxon>Pezizomycotina</taxon>
        <taxon>Dothideomycetes</taxon>
        <taxon>Dothideomycetidae</taxon>
        <taxon>Mycosphaerellales</taxon>
        <taxon>Teratosphaeriaceae</taxon>
        <taxon>Recurvomyces</taxon>
    </lineage>
</organism>
<keyword evidence="5" id="KW-0560">Oxidoreductase</keyword>
<dbReference type="EMBL" id="JAUTXT010000060">
    <property type="protein sequence ID" value="KAK3670236.1"/>
    <property type="molecule type" value="Genomic_DNA"/>
</dbReference>
<keyword evidence="3 8" id="KW-0285">Flavoprotein</keyword>
<proteinExistence type="inferred from homology"/>
<feature type="domain" description="Glucose-methanol-choline oxidoreductase N-terminal" evidence="9">
    <location>
        <begin position="98"/>
        <end position="121"/>
    </location>
</feature>
<evidence type="ECO:0000313" key="11">
    <source>
        <dbReference type="EMBL" id="KAK3670236.1"/>
    </source>
</evidence>
<dbReference type="SUPFAM" id="SSF51905">
    <property type="entry name" value="FAD/NAD(P)-binding domain"/>
    <property type="match status" value="1"/>
</dbReference>
<dbReference type="GO" id="GO:0016614">
    <property type="term" value="F:oxidoreductase activity, acting on CH-OH group of donors"/>
    <property type="evidence" value="ECO:0007669"/>
    <property type="project" value="InterPro"/>
</dbReference>
<dbReference type="PROSITE" id="PS00623">
    <property type="entry name" value="GMC_OXRED_1"/>
    <property type="match status" value="1"/>
</dbReference>
<feature type="domain" description="Glucose-methanol-choline oxidoreductase N-terminal" evidence="10">
    <location>
        <begin position="288"/>
        <end position="302"/>
    </location>
</feature>
<keyword evidence="12" id="KW-1185">Reference proteome</keyword>
<dbReference type="AlphaFoldDB" id="A0AAE0WF89"/>
<dbReference type="InterPro" id="IPR036188">
    <property type="entry name" value="FAD/NAD-bd_sf"/>
</dbReference>
<dbReference type="GO" id="GO:0050660">
    <property type="term" value="F:flavin adenine dinucleotide binding"/>
    <property type="evidence" value="ECO:0007669"/>
    <property type="project" value="InterPro"/>
</dbReference>
<dbReference type="PIRSF" id="PIRSF000137">
    <property type="entry name" value="Alcohol_oxidase"/>
    <property type="match status" value="1"/>
</dbReference>
<evidence type="ECO:0000256" key="2">
    <source>
        <dbReference type="ARBA" id="ARBA00010790"/>
    </source>
</evidence>
<evidence type="ECO:0000256" key="7">
    <source>
        <dbReference type="PIRSR" id="PIRSR000137-2"/>
    </source>
</evidence>
<gene>
    <name evidence="11" type="ORF">LTR78_009891</name>
</gene>
<dbReference type="SUPFAM" id="SSF54373">
    <property type="entry name" value="FAD-linked reductases, C-terminal domain"/>
    <property type="match status" value="1"/>
</dbReference>
<dbReference type="Gene3D" id="3.30.560.10">
    <property type="entry name" value="Glucose Oxidase, domain 3"/>
    <property type="match status" value="1"/>
</dbReference>
<sequence>MSHPQPDPQVLTVNEFVSRSYDFLIVGGGTAGLVVAARLSERSGISVGIIEAGLASWDTLAINVPGRYGETIGTHQDWQYETTAQPGLGGRKLPWPRGKVLGGTSALNFMAWVRPNAEDIDAWGELGNKGWTWAELEPYYRKSEHFTEPSPEDSKQHKLTFDRKALGTDGPLPVTYLREYSASHQYWHDSLNSLGIETNEHHFSGSNVGVWTNIVAVDAKNVSRAYSATAYYLPNAGRKNLALLTGASAREIVLEPSGDHLVAKGVRFHHNGQEHVVRASREVILCGGSVASPQMLELSGIGDPAILAKANIPVKVANPNVGANVQDHIMTSHIFEVNPSVQAPEDLRTDPVLAAAADVLYGDSQSGPRTIVPGSYCYLPLSHFVPVEEVKALGSRIQNSAQKHCIRSRRLTEAQRLGYIEYIFDIGNWSPFWPAEKGKKYGTLLQILQYPFSHGSIHINPEDPHGKPIIDPEYYGGEHGQLDLEIHTLCAEFGQKLVATPPLSQLIVKPVSPSAETATSKQALKQWVVDNTITDWHPIGTCGMGGSEGIKGGVVDERLRVYGVKGLRVVDASIMPLQISAHLQATVYAIAEKASDLILEDLDRRT</sequence>
<dbReference type="InterPro" id="IPR000172">
    <property type="entry name" value="GMC_OxRdtase_N"/>
</dbReference>
<protein>
    <recommendedName>
        <fullName evidence="9 10">Glucose-methanol-choline oxidoreductase N-terminal domain-containing protein</fullName>
    </recommendedName>
</protein>
<evidence type="ECO:0000256" key="1">
    <source>
        <dbReference type="ARBA" id="ARBA00001974"/>
    </source>
</evidence>
<feature type="binding site" evidence="7">
    <location>
        <position position="100"/>
    </location>
    <ligand>
        <name>FAD</name>
        <dbReference type="ChEBI" id="CHEBI:57692"/>
    </ligand>
</feature>
<dbReference type="Proteomes" id="UP001274830">
    <property type="component" value="Unassembled WGS sequence"/>
</dbReference>
<feature type="binding site" evidence="7">
    <location>
        <position position="104"/>
    </location>
    <ligand>
        <name>FAD</name>
        <dbReference type="ChEBI" id="CHEBI:57692"/>
    </ligand>
</feature>
<feature type="binding site" evidence="7">
    <location>
        <begin position="536"/>
        <end position="537"/>
    </location>
    <ligand>
        <name>FAD</name>
        <dbReference type="ChEBI" id="CHEBI:57692"/>
    </ligand>
</feature>
<evidence type="ECO:0000313" key="12">
    <source>
        <dbReference type="Proteomes" id="UP001274830"/>
    </source>
</evidence>
<evidence type="ECO:0000256" key="6">
    <source>
        <dbReference type="PIRSR" id="PIRSR000137-1"/>
    </source>
</evidence>